<evidence type="ECO:0000256" key="7">
    <source>
        <dbReference type="ARBA" id="ARBA00023180"/>
    </source>
</evidence>
<keyword evidence="12" id="KW-1185">Reference proteome</keyword>
<feature type="disulfide bond" evidence="8">
    <location>
        <begin position="201"/>
        <end position="210"/>
    </location>
</feature>
<dbReference type="Pfam" id="PF07657">
    <property type="entry name" value="MNNL"/>
    <property type="match status" value="1"/>
</dbReference>
<feature type="disulfide bond" evidence="8">
    <location>
        <begin position="234"/>
        <end position="243"/>
    </location>
</feature>
<keyword evidence="1 9" id="KW-0217">Developmental protein</keyword>
<protein>
    <recommendedName>
        <fullName evidence="9">Delta-like protein</fullName>
    </recommendedName>
</protein>
<accession>A0A915HRV6</accession>
<feature type="region of interest" description="Disordered" evidence="10">
    <location>
        <begin position="1"/>
        <end position="21"/>
    </location>
</feature>
<dbReference type="OMA" id="ECEESIC"/>
<evidence type="ECO:0000313" key="13">
    <source>
        <dbReference type="WBParaSite" id="nRc.2.0.1.t04165-RA"/>
    </source>
</evidence>
<comment type="subcellular location">
    <subcellularLocation>
        <location evidence="9">Membrane</location>
        <topology evidence="9">Single-pass type I membrane protein</topology>
    </subcellularLocation>
</comment>
<proteinExistence type="predicted"/>
<sequence>MQKKEIRNDRKEKHTSAGYSNHKNINENFRLFNRCLSTVIKNDSQRFISAKGKIEIQLRSFENQKNRDETGRCCSKSCSEKCSPFVRICLKQYQTIISDFQNCTYGGTVIEWDDTKDDGQKFKPLSFPFHFVWTGDLTFIIEVWHAPTGFKYANPDHRKVSQQLLLLRKAQRKTVAAGDQWTQEIVRNSFSRLELQYRVSCDENYYGKDCAAYCKPRDDTFGHYSCSPVGRKVCVDGWRGEACNEAGTH</sequence>
<evidence type="ECO:0000256" key="10">
    <source>
        <dbReference type="SAM" id="MobiDB-lite"/>
    </source>
</evidence>
<dbReference type="InterPro" id="IPR001774">
    <property type="entry name" value="DSL"/>
</dbReference>
<dbReference type="Gene3D" id="2.60.40.3510">
    <property type="match status" value="1"/>
</dbReference>
<feature type="compositionally biased region" description="Basic and acidic residues" evidence="10">
    <location>
        <begin position="1"/>
        <end position="15"/>
    </location>
</feature>
<keyword evidence="9" id="KW-0472">Membrane</keyword>
<dbReference type="GO" id="GO:0048018">
    <property type="term" value="F:receptor ligand activity"/>
    <property type="evidence" value="ECO:0007669"/>
    <property type="project" value="UniProtKB-ARBA"/>
</dbReference>
<keyword evidence="3 9" id="KW-0812">Transmembrane</keyword>
<dbReference type="FunFam" id="2.10.25.140:FF:000001">
    <property type="entry name" value="Delta-like protein"/>
    <property type="match status" value="1"/>
</dbReference>
<evidence type="ECO:0000256" key="3">
    <source>
        <dbReference type="ARBA" id="ARBA00022692"/>
    </source>
</evidence>
<name>A0A915HRV6_ROMCU</name>
<keyword evidence="9" id="KW-0732">Signal</keyword>
<dbReference type="AlphaFoldDB" id="A0A915HRV6"/>
<evidence type="ECO:0000256" key="6">
    <source>
        <dbReference type="ARBA" id="ARBA00023157"/>
    </source>
</evidence>
<evidence type="ECO:0000256" key="8">
    <source>
        <dbReference type="PROSITE-ProRule" id="PRU00377"/>
    </source>
</evidence>
<evidence type="ECO:0000256" key="9">
    <source>
        <dbReference type="RuleBase" id="RU280815"/>
    </source>
</evidence>
<feature type="domain" description="DSL" evidence="11">
    <location>
        <begin position="199"/>
        <end position="243"/>
    </location>
</feature>
<evidence type="ECO:0000256" key="2">
    <source>
        <dbReference type="ARBA" id="ARBA00022536"/>
    </source>
</evidence>
<dbReference type="GO" id="GO:0046331">
    <property type="term" value="P:lateral inhibition"/>
    <property type="evidence" value="ECO:0007669"/>
    <property type="project" value="UniProtKB-ARBA"/>
</dbReference>
<comment type="function">
    <text evidence="9">Putative Notch ligand involved in the mediation of Notch signaling.</text>
</comment>
<dbReference type="Pfam" id="PF01414">
    <property type="entry name" value="DSL"/>
    <property type="match status" value="1"/>
</dbReference>
<keyword evidence="6 8" id="KW-1015">Disulfide bond</keyword>
<evidence type="ECO:0000259" key="11">
    <source>
        <dbReference type="PROSITE" id="PS51051"/>
    </source>
</evidence>
<keyword evidence="4 9" id="KW-0677">Repeat</keyword>
<dbReference type="WBParaSite" id="nRc.2.0.1.t04165-RA">
    <property type="protein sequence ID" value="nRc.2.0.1.t04165-RA"/>
    <property type="gene ID" value="nRc.2.0.1.g04165"/>
</dbReference>
<dbReference type="Gene3D" id="2.10.25.140">
    <property type="match status" value="1"/>
</dbReference>
<dbReference type="InterPro" id="IPR011651">
    <property type="entry name" value="Notch_ligand_N"/>
</dbReference>
<evidence type="ECO:0000256" key="4">
    <source>
        <dbReference type="ARBA" id="ARBA00022737"/>
    </source>
</evidence>
<keyword evidence="2 9" id="KW-0245">EGF-like domain</keyword>
<keyword evidence="5 9" id="KW-1133">Transmembrane helix</keyword>
<organism evidence="12 13">
    <name type="scientific">Romanomermis culicivorax</name>
    <name type="common">Nematode worm</name>
    <dbReference type="NCBI Taxonomy" id="13658"/>
    <lineage>
        <taxon>Eukaryota</taxon>
        <taxon>Metazoa</taxon>
        <taxon>Ecdysozoa</taxon>
        <taxon>Nematoda</taxon>
        <taxon>Enoplea</taxon>
        <taxon>Dorylaimia</taxon>
        <taxon>Mermithida</taxon>
        <taxon>Mermithoidea</taxon>
        <taxon>Mermithidae</taxon>
        <taxon>Romanomermis</taxon>
    </lineage>
</organism>
<dbReference type="SMART" id="SM00051">
    <property type="entry name" value="DSL"/>
    <property type="match status" value="1"/>
</dbReference>
<reference evidence="13" key="1">
    <citation type="submission" date="2022-11" db="UniProtKB">
        <authorList>
            <consortium name="WormBaseParasite"/>
        </authorList>
    </citation>
    <scope>IDENTIFICATION</scope>
</reference>
<dbReference type="GO" id="GO:0016020">
    <property type="term" value="C:membrane"/>
    <property type="evidence" value="ECO:0007669"/>
    <property type="project" value="UniProtKB-SubCell"/>
</dbReference>
<evidence type="ECO:0000313" key="12">
    <source>
        <dbReference type="Proteomes" id="UP000887565"/>
    </source>
</evidence>
<evidence type="ECO:0000256" key="1">
    <source>
        <dbReference type="ARBA" id="ARBA00022473"/>
    </source>
</evidence>
<dbReference type="Proteomes" id="UP000887565">
    <property type="component" value="Unplaced"/>
</dbReference>
<dbReference type="GO" id="GO:0007219">
    <property type="term" value="P:Notch signaling pathway"/>
    <property type="evidence" value="ECO:0007669"/>
    <property type="project" value="InterPro"/>
</dbReference>
<keyword evidence="7" id="KW-0325">Glycoprotein</keyword>
<feature type="disulfide bond" evidence="8">
    <location>
        <begin position="214"/>
        <end position="226"/>
    </location>
</feature>
<dbReference type="PROSITE" id="PS51051">
    <property type="entry name" value="DSL"/>
    <property type="match status" value="1"/>
</dbReference>
<evidence type="ECO:0000256" key="5">
    <source>
        <dbReference type="ARBA" id="ARBA00022989"/>
    </source>
</evidence>